<evidence type="ECO:0000256" key="2">
    <source>
        <dbReference type="SAM" id="SignalP"/>
    </source>
</evidence>
<evidence type="ECO:0000259" key="3">
    <source>
        <dbReference type="Pfam" id="PF13360"/>
    </source>
</evidence>
<name>A0A2S8F488_9BACT</name>
<feature type="signal peptide" evidence="2">
    <location>
        <begin position="1"/>
        <end position="21"/>
    </location>
</feature>
<dbReference type="SMART" id="SM00564">
    <property type="entry name" value="PQQ"/>
    <property type="match status" value="2"/>
</dbReference>
<dbReference type="PANTHER" id="PTHR34512:SF30">
    <property type="entry name" value="OUTER MEMBRANE PROTEIN ASSEMBLY FACTOR BAMB"/>
    <property type="match status" value="1"/>
</dbReference>
<organism evidence="4 5">
    <name type="scientific">Blastopirellula marina</name>
    <dbReference type="NCBI Taxonomy" id="124"/>
    <lineage>
        <taxon>Bacteria</taxon>
        <taxon>Pseudomonadati</taxon>
        <taxon>Planctomycetota</taxon>
        <taxon>Planctomycetia</taxon>
        <taxon>Pirellulales</taxon>
        <taxon>Pirellulaceae</taxon>
        <taxon>Blastopirellula</taxon>
    </lineage>
</organism>
<evidence type="ECO:0000313" key="5">
    <source>
        <dbReference type="Proteomes" id="UP000239388"/>
    </source>
</evidence>
<dbReference type="Gene3D" id="2.130.10.10">
    <property type="entry name" value="YVTN repeat-like/Quinoprotein amine dehydrogenase"/>
    <property type="match status" value="2"/>
</dbReference>
<dbReference type="InterPro" id="IPR018391">
    <property type="entry name" value="PQQ_b-propeller_rpt"/>
</dbReference>
<accession>A0A2S8F488</accession>
<keyword evidence="4" id="KW-0808">Transferase</keyword>
<evidence type="ECO:0000256" key="1">
    <source>
        <dbReference type="SAM" id="MobiDB-lite"/>
    </source>
</evidence>
<dbReference type="InterPro" id="IPR011047">
    <property type="entry name" value="Quinoprotein_ADH-like_sf"/>
</dbReference>
<dbReference type="InterPro" id="IPR002372">
    <property type="entry name" value="PQQ_rpt_dom"/>
</dbReference>
<dbReference type="SUPFAM" id="SSF50998">
    <property type="entry name" value="Quinoprotein alcohol dehydrogenase-like"/>
    <property type="match status" value="1"/>
</dbReference>
<dbReference type="EMBL" id="PUIB01000028">
    <property type="protein sequence ID" value="PQO26971.1"/>
    <property type="molecule type" value="Genomic_DNA"/>
</dbReference>
<dbReference type="Gene3D" id="2.40.10.480">
    <property type="match status" value="1"/>
</dbReference>
<dbReference type="AlphaFoldDB" id="A0A2S8F488"/>
<proteinExistence type="predicted"/>
<dbReference type="RefSeq" id="WP_105359404.1">
    <property type="nucleotide sequence ID" value="NZ_PUIB01000028.1"/>
</dbReference>
<sequence>MKSTFAYLAIVGSTCVGMTVAALLPEERVSAQEAEAKPAAKAEPTKDWPQWGGDSKRNNTPTATNIPTNWEIGGFDRSTGKWLKEESENIKWVAPLGSQSYGNPVVADGKVFVGTNNGSGYIDRYPPKVDLGCLLCFDEATGEFLWQHSSEKLPTGRVHDWPLQGVCCAPYVEGDRLWFVTSRGEVRCLDTNGFRDGENDGPYTEEEYTGEKEADVVWVFDMMKELGTSQHNMCSCSITALGDILFVNTSNGVDESHIVIPSTEAPSFFAMDKNTGEIFWTDKSPHTNILHGQWSSPAVATLGGVPQVIFAGGDGWIYAFKADKGKDGKPELLWKFDGNPKTSKWVLGGRGTRNNIIATPVIYDDHVYVAVGQDPEHGEGEGHLWCLDPTKRGDVSAELAMKIEGSQRVPLEHRRIQAVIEKDGEVAVPNPNSAVIWHYSTYDQDGDGEIAFEETMHRSIGTVTIKDDILYIADFSGLLHCLNAKTGKLNWTYDMFAAAWGSALIVDDHVYIGDEDGDVAIFKLSANPADGEPIEEINMGNSVYSTPIVANGVLYIANKTHLFAITEGGE</sequence>
<dbReference type="Pfam" id="PF13360">
    <property type="entry name" value="PQQ_2"/>
    <property type="match status" value="1"/>
</dbReference>
<dbReference type="InterPro" id="IPR015943">
    <property type="entry name" value="WD40/YVTN_repeat-like_dom_sf"/>
</dbReference>
<dbReference type="Proteomes" id="UP000239388">
    <property type="component" value="Unassembled WGS sequence"/>
</dbReference>
<comment type="caution">
    <text evidence="4">The sequence shown here is derived from an EMBL/GenBank/DDBJ whole genome shotgun (WGS) entry which is preliminary data.</text>
</comment>
<dbReference type="OrthoDB" id="222965at2"/>
<feature type="compositionally biased region" description="Low complexity" evidence="1">
    <location>
        <begin position="58"/>
        <end position="69"/>
    </location>
</feature>
<keyword evidence="4" id="KW-0418">Kinase</keyword>
<feature type="chain" id="PRO_5015498914" evidence="2">
    <location>
        <begin position="22"/>
        <end position="570"/>
    </location>
</feature>
<gene>
    <name evidence="4" type="ORF">C5Y98_27320</name>
</gene>
<keyword evidence="2" id="KW-0732">Signal</keyword>
<feature type="domain" description="Pyrrolo-quinoline quinone repeat" evidence="3">
    <location>
        <begin position="270"/>
        <end position="524"/>
    </location>
</feature>
<feature type="compositionally biased region" description="Basic and acidic residues" evidence="1">
    <location>
        <begin position="34"/>
        <end position="46"/>
    </location>
</feature>
<reference evidence="4 5" key="1">
    <citation type="submission" date="2018-02" db="EMBL/GenBank/DDBJ databases">
        <title>Comparative genomes isolates from brazilian mangrove.</title>
        <authorList>
            <person name="Araujo J.E."/>
            <person name="Taketani R.G."/>
            <person name="Silva M.C.P."/>
            <person name="Loureco M.V."/>
            <person name="Andreote F.D."/>
        </authorList>
    </citation>
    <scope>NUCLEOTIDE SEQUENCE [LARGE SCALE GENOMIC DNA]</scope>
    <source>
        <strain evidence="4 5">NAP PRIS-MGV</strain>
    </source>
</reference>
<feature type="region of interest" description="Disordered" evidence="1">
    <location>
        <begin position="34"/>
        <end position="70"/>
    </location>
</feature>
<dbReference type="PANTHER" id="PTHR34512">
    <property type="entry name" value="CELL SURFACE PROTEIN"/>
    <property type="match status" value="1"/>
</dbReference>
<keyword evidence="4" id="KW-0723">Serine/threonine-protein kinase</keyword>
<protein>
    <submittedName>
        <fullName evidence="4">Serine/threonine protein kinase</fullName>
    </submittedName>
</protein>
<evidence type="ECO:0000313" key="4">
    <source>
        <dbReference type="EMBL" id="PQO26971.1"/>
    </source>
</evidence>
<dbReference type="GO" id="GO:0004674">
    <property type="term" value="F:protein serine/threonine kinase activity"/>
    <property type="evidence" value="ECO:0007669"/>
    <property type="project" value="UniProtKB-KW"/>
</dbReference>